<dbReference type="VEuPathDB" id="VectorBase:CQUJHB007218"/>
<dbReference type="InterPro" id="IPR000082">
    <property type="entry name" value="SEA_dom"/>
</dbReference>
<dbReference type="PROSITE" id="PS50024">
    <property type="entry name" value="SEA"/>
    <property type="match status" value="1"/>
</dbReference>
<evidence type="ECO:0000256" key="1">
    <source>
        <dbReference type="PROSITE-ProRule" id="PRU00076"/>
    </source>
</evidence>
<feature type="domain" description="SEA" evidence="4">
    <location>
        <begin position="744"/>
        <end position="865"/>
    </location>
</feature>
<feature type="compositionally biased region" description="Acidic residues" evidence="2">
    <location>
        <begin position="236"/>
        <end position="246"/>
    </location>
</feature>
<dbReference type="VEuPathDB" id="VectorBase:CPIJ000250"/>
<feature type="domain" description="DOMON" evidence="6">
    <location>
        <begin position="357"/>
        <end position="478"/>
    </location>
</feature>
<dbReference type="AlphaFoldDB" id="B0VZD9"/>
<dbReference type="CDD" id="cd09631">
    <property type="entry name" value="DOMON_DOH"/>
    <property type="match status" value="2"/>
</dbReference>
<dbReference type="PROSITE" id="PS00022">
    <property type="entry name" value="EGF_1"/>
    <property type="match status" value="1"/>
</dbReference>
<evidence type="ECO:0000256" key="3">
    <source>
        <dbReference type="SAM" id="Phobius"/>
    </source>
</evidence>
<feature type="transmembrane region" description="Helical" evidence="3">
    <location>
        <begin position="883"/>
        <end position="906"/>
    </location>
</feature>
<feature type="region of interest" description="Disordered" evidence="2">
    <location>
        <begin position="938"/>
        <end position="1007"/>
    </location>
</feature>
<dbReference type="EnsemblMetazoa" id="CPIJ000250-RA">
    <property type="protein sequence ID" value="CPIJ000250-PA"/>
    <property type="gene ID" value="CPIJ000250"/>
</dbReference>
<dbReference type="HOGENOM" id="CLU_269388_0_0_1"/>
<dbReference type="Gene3D" id="2.60.120.260">
    <property type="entry name" value="Galactose-binding domain-like"/>
    <property type="match status" value="1"/>
</dbReference>
<dbReference type="OMA" id="VKDFYQP"/>
<evidence type="ECO:0000259" key="5">
    <source>
        <dbReference type="PROSITE" id="PS50026"/>
    </source>
</evidence>
<keyword evidence="3" id="KW-0812">Transmembrane</keyword>
<dbReference type="SMART" id="SM00664">
    <property type="entry name" value="DoH"/>
    <property type="match status" value="2"/>
</dbReference>
<keyword evidence="1" id="KW-0245">EGF-like domain</keyword>
<dbReference type="KEGG" id="cqu:CpipJ_CPIJ000250"/>
<feature type="region of interest" description="Disordered" evidence="2">
    <location>
        <begin position="1028"/>
        <end position="1114"/>
    </location>
</feature>
<accession>B0VZD9</accession>
<feature type="compositionally biased region" description="Polar residues" evidence="2">
    <location>
        <begin position="1100"/>
        <end position="1114"/>
    </location>
</feature>
<comment type="caution">
    <text evidence="1">Lacks conserved residue(s) required for the propagation of feature annotation.</text>
</comment>
<dbReference type="InterPro" id="IPR005018">
    <property type="entry name" value="DOMON_domain"/>
</dbReference>
<feature type="compositionally biased region" description="Basic residues" evidence="2">
    <location>
        <begin position="945"/>
        <end position="954"/>
    </location>
</feature>
<feature type="region of interest" description="Disordered" evidence="2">
    <location>
        <begin position="222"/>
        <end position="393"/>
    </location>
</feature>
<feature type="domain" description="EGF-like" evidence="5">
    <location>
        <begin position="112"/>
        <end position="153"/>
    </location>
</feature>
<keyword evidence="3" id="KW-0472">Membrane</keyword>
<keyword evidence="3" id="KW-1133">Transmembrane helix</keyword>
<dbReference type="PANTHER" id="PTHR46901:SF2">
    <property type="entry name" value="GH04942P"/>
    <property type="match status" value="1"/>
</dbReference>
<evidence type="ECO:0000256" key="2">
    <source>
        <dbReference type="SAM" id="MobiDB-lite"/>
    </source>
</evidence>
<dbReference type="STRING" id="7176.B0VZD9"/>
<feature type="compositionally biased region" description="Basic and acidic residues" evidence="2">
    <location>
        <begin position="341"/>
        <end position="377"/>
    </location>
</feature>
<keyword evidence="9" id="KW-1185">Reference proteome</keyword>
<dbReference type="Proteomes" id="UP000002320">
    <property type="component" value="Unassembled WGS sequence"/>
</dbReference>
<feature type="compositionally biased region" description="Polar residues" evidence="2">
    <location>
        <begin position="962"/>
        <end position="978"/>
    </location>
</feature>
<dbReference type="PROSITE" id="PS50836">
    <property type="entry name" value="DOMON"/>
    <property type="match status" value="2"/>
</dbReference>
<dbReference type="EMBL" id="DS231814">
    <property type="protein sequence ID" value="EDS31676.1"/>
    <property type="molecule type" value="Genomic_DNA"/>
</dbReference>
<organism>
    <name type="scientific">Culex quinquefasciatus</name>
    <name type="common">Southern house mosquito</name>
    <name type="synonym">Culex pungens</name>
    <dbReference type="NCBI Taxonomy" id="7176"/>
    <lineage>
        <taxon>Eukaryota</taxon>
        <taxon>Metazoa</taxon>
        <taxon>Ecdysozoa</taxon>
        <taxon>Arthropoda</taxon>
        <taxon>Hexapoda</taxon>
        <taxon>Insecta</taxon>
        <taxon>Pterygota</taxon>
        <taxon>Neoptera</taxon>
        <taxon>Endopterygota</taxon>
        <taxon>Diptera</taxon>
        <taxon>Nematocera</taxon>
        <taxon>Culicoidea</taxon>
        <taxon>Culicidae</taxon>
        <taxon>Culicinae</taxon>
        <taxon>Culicini</taxon>
        <taxon>Culex</taxon>
        <taxon>Culex</taxon>
    </lineage>
</organism>
<evidence type="ECO:0000313" key="9">
    <source>
        <dbReference type="Proteomes" id="UP000002320"/>
    </source>
</evidence>
<dbReference type="CDD" id="cd00054">
    <property type="entry name" value="EGF_CA"/>
    <property type="match status" value="1"/>
</dbReference>
<evidence type="ECO:0000259" key="4">
    <source>
        <dbReference type="PROSITE" id="PS50024"/>
    </source>
</evidence>
<feature type="compositionally biased region" description="Acidic residues" evidence="2">
    <location>
        <begin position="292"/>
        <end position="302"/>
    </location>
</feature>
<sequence length="1140" mass="126884">MKCGGFRLEVLDQKEKPILTLTPVPAKGKPFLREDVTAQQYQVSLPKDFTCPDCSIRLTRQADEWGGNYLFWSCADVDIVQRKEYRETCSGHGKFIARCKCEKKYYGNRCEYWDECVTNQDCGLQGTCVDLGGTSQPRKQCYCRLGWFGPGCSKKSPIKSTDIDYTLYKQKTLSPALDVYWRILKEQAEIEVVLKANGTSWVGLGWRPRRLTAECKNFPLIGAAGGNEAGSAEPEPGAEPEPETSAEPEPATEPGPATEPEPESTAEPSSEPASEPSAEPTSEQGPHPEPEVSSEPEPESTSEPEPSAESTAEPSSEPKAEPKSKKTKRATGDSRPPASEPEPKSEPKSEPASEPEPKSEPKSEPSSEPEPKAETTAKPKPKTTNPWTPRHDFNPMDCTDIVIGTARGETHRVWDYYTRDRSTPRVDTFWGGKSDLTATGGFEVDGTTTIVFRRKLAANEPTDHSIVDDLMHVIWAKGQEPGEYVHSPPSGLEKDSASVREFYVRDELKYHGHRMQRGVTQINFLEEKKLEPIVAANGSELATGDGVVIPAGPKSHELDNECKGFWKYPRDCEQDKFNCEYFASWEVTGKGDAVHFHIETNSTQLWTGIGFSKNAKMSQTDAVIGWVDKNGRPFLMDTWINGYSAPKLDENQDLYNAAGKIENGLTILDFTRKRDTGDEADLAFTEDQCLYIMFPLTGGMFNAVNKKIAKHGSTPIVTDNKVCVKSCPHLFEYLFNEAATPAPDRLAYGASIKLTNLATGFEVPASGTPEYNDLSKSITDSFNGMLKGVGGFHKTDVVTFEKDADGMVVKMNILLNKDGVETNLVDDPAKLEQTIQHLIQNNLSSGKVGALSVDPEFLEFKALEYKQPIRNEPSFFEKAGTRLYTILGCIAALVFIAIIQATCTIVKTRRTKRLQNQLIPNSAWKDYSSNTNYAFDNFESDTHKSQHSSKHHRSDRSGGYSNGNSQQTTLQMSHSPNKAQYYEIDRTDGMHRNGGGDPRNGSMHPRAVYDTRAGDRTSYAERAYSLPRPMHQQQQHGESRQHHQQQQQMQRPGSEYYTQDRRTAKRTSHNPAGGDRDRGGSHYATSSVTNGVERNGNGMHYQQASQPPMTESSDLYFTPTQRKYSGEVVRVFVDYNKDKK</sequence>
<feature type="compositionally biased region" description="Low complexity" evidence="2">
    <location>
        <begin position="303"/>
        <end position="315"/>
    </location>
</feature>
<dbReference type="InterPro" id="IPR000742">
    <property type="entry name" value="EGF"/>
</dbReference>
<dbReference type="Pfam" id="PF01390">
    <property type="entry name" value="SEA"/>
    <property type="match status" value="1"/>
</dbReference>
<feature type="compositionally biased region" description="Polar residues" evidence="2">
    <location>
        <begin position="1083"/>
        <end position="1092"/>
    </location>
</feature>
<keyword evidence="1" id="KW-1015">Disulfide bond</keyword>
<dbReference type="InterPro" id="IPR045266">
    <property type="entry name" value="DOH_DOMON"/>
</dbReference>
<feature type="disulfide bond" evidence="1">
    <location>
        <begin position="143"/>
        <end position="152"/>
    </location>
</feature>
<dbReference type="PROSITE" id="PS01186">
    <property type="entry name" value="EGF_2"/>
    <property type="match status" value="1"/>
</dbReference>
<reference evidence="7" key="1">
    <citation type="submission" date="2007-03" db="EMBL/GenBank/DDBJ databases">
        <title>Annotation of Culex pipiens quinquefasciatus.</title>
        <authorList>
            <consortium name="The Broad Institute Genome Sequencing Platform"/>
            <person name="Atkinson P.W."/>
            <person name="Hemingway J."/>
            <person name="Christensen B.M."/>
            <person name="Higgs S."/>
            <person name="Kodira C."/>
            <person name="Hannick L."/>
            <person name="Megy K."/>
            <person name="O'Leary S."/>
            <person name="Pearson M."/>
            <person name="Haas B.J."/>
            <person name="Mauceli E."/>
            <person name="Wortman J.R."/>
            <person name="Lee N.H."/>
            <person name="Guigo R."/>
            <person name="Stanke M."/>
            <person name="Alvarado L."/>
            <person name="Amedeo P."/>
            <person name="Antoine C.H."/>
            <person name="Arensburger P."/>
            <person name="Bidwell S.L."/>
            <person name="Crawford M."/>
            <person name="Camaro F."/>
            <person name="Devon K."/>
            <person name="Engels R."/>
            <person name="Hammond M."/>
            <person name="Howarth C."/>
            <person name="Koehrsen M."/>
            <person name="Lawson D."/>
            <person name="Montgomery P."/>
            <person name="Nene V."/>
            <person name="Nusbaum C."/>
            <person name="Puiu D."/>
            <person name="Romero-Severson J."/>
            <person name="Severson D.W."/>
            <person name="Shumway M."/>
            <person name="Sisk P."/>
            <person name="Stolte C."/>
            <person name="Zeng Q."/>
            <person name="Eisenstadt E."/>
            <person name="Fraser-Liggett C."/>
            <person name="Strausberg R."/>
            <person name="Galagan J."/>
            <person name="Birren B."/>
            <person name="Collins F.H."/>
        </authorList>
    </citation>
    <scope>NUCLEOTIDE SEQUENCE [LARGE SCALE GENOMIC DNA]</scope>
    <source>
        <strain evidence="7">JHB</strain>
    </source>
</reference>
<feature type="domain" description="DOMON" evidence="6">
    <location>
        <begin position="579"/>
        <end position="698"/>
    </location>
</feature>
<evidence type="ECO:0000313" key="7">
    <source>
        <dbReference type="EMBL" id="EDS31676.1"/>
    </source>
</evidence>
<dbReference type="FunCoup" id="B0VZD9">
    <property type="interactions" value="14"/>
</dbReference>
<evidence type="ECO:0000313" key="8">
    <source>
        <dbReference type="EnsemblMetazoa" id="CPIJ000250-PA"/>
    </source>
</evidence>
<feature type="compositionally biased region" description="Low complexity" evidence="2">
    <location>
        <begin position="260"/>
        <end position="283"/>
    </location>
</feature>
<name>B0VZD9_CULQU</name>
<dbReference type="PANTHER" id="PTHR46901">
    <property type="entry name" value="GH04942P"/>
    <property type="match status" value="1"/>
</dbReference>
<dbReference type="OrthoDB" id="188511at2759"/>
<reference evidence="8" key="2">
    <citation type="submission" date="2020-05" db="UniProtKB">
        <authorList>
            <consortium name="EnsemblMetazoa"/>
        </authorList>
    </citation>
    <scope>IDENTIFICATION</scope>
    <source>
        <strain evidence="8">JHB</strain>
    </source>
</reference>
<dbReference type="InParanoid" id="B0VZD9"/>
<evidence type="ECO:0000259" key="6">
    <source>
        <dbReference type="PROSITE" id="PS50836"/>
    </source>
</evidence>
<proteinExistence type="predicted"/>
<dbReference type="eggNOG" id="KOG4293">
    <property type="taxonomic scope" value="Eukaryota"/>
</dbReference>
<protein>
    <submittedName>
        <fullName evidence="7 8">Uncharacterized protein</fullName>
    </submittedName>
</protein>
<dbReference type="PROSITE" id="PS50026">
    <property type="entry name" value="EGF_3"/>
    <property type="match status" value="1"/>
</dbReference>
<dbReference type="Pfam" id="PF03351">
    <property type="entry name" value="DOMON"/>
    <property type="match status" value="2"/>
</dbReference>
<gene>
    <name evidence="8" type="primary">6030971</name>
    <name evidence="7" type="ORF">CpipJ_CPIJ000250</name>
</gene>